<dbReference type="PANTHER" id="PTHR35579">
    <property type="entry name" value="CRISPR SYSTEM CMS ENDORIBONUCLEASE CSM3"/>
    <property type="match status" value="1"/>
</dbReference>
<sequence length="609" mass="70313">MKRWMELRLLSDLCVSNGENYSAWIDNDICYDDYGLPIILAKRLKGCIREVALELADWNTYVELDQKKILITETQVNRIFGTGGSENGIIKLSNAVLENYNSYIQEIETSSYKEYLSFQNVLNQFTYIRAQTAIDSRTGVAKPETLRFTRVAKKGLRFRFSYELDDPLEAAIFELAAKALKQIGLNRNRGMGRIQINSMKESECEKQQRKQEYYLKQIEQVKKDLEAIGSERAKIQYFLWADTKLLFPQSSNRVTETYVPGTNLMGFLSWEYQKQGGMDFSLFQNGRVQFKNAYISDGSHRFRPACAGYFVDKDLESSVCYNYIKEPEQEVVPETKNNILVKRVSLAGAYVYNSSENGRETEELQVISTDTEWNSHIRRNGERALYQFSSIQDRQCFAGEIVGEAEDLKKIVELFPNDGIFRLGRSSSTQYGSLSMLNIHVERYKKKESTLSRKFMLEFVSPVLLFNKKTLTIQATESLLKQELAHCLGIQPDEIEISKQGYLYRTYGGFNRKWQMNKMQVQAFDKGTSLLIELKNPISLDWLNTQMIGERTTEGFGELYAVDYEQMRSQYKKKLSSGRKSMAEKRQLQGVELSQGKKDELISQIAKRL</sequence>
<protein>
    <recommendedName>
        <fullName evidence="2">CRISPR type III-associated protein domain-containing protein</fullName>
    </recommendedName>
</protein>
<dbReference type="CDD" id="cd09726">
    <property type="entry name" value="RAMP_I_III"/>
    <property type="match status" value="1"/>
</dbReference>
<proteinExistence type="predicted"/>
<gene>
    <name evidence="3" type="ORF">IAC96_01490</name>
</gene>
<dbReference type="AlphaFoldDB" id="A0A9D1JCC1"/>
<feature type="domain" description="CRISPR type III-associated protein" evidence="2">
    <location>
        <begin position="32"/>
        <end position="194"/>
    </location>
</feature>
<accession>A0A9D1JCC1</accession>
<name>A0A9D1JCC1_9FIRM</name>
<reference evidence="3" key="1">
    <citation type="submission" date="2020-10" db="EMBL/GenBank/DDBJ databases">
        <authorList>
            <person name="Gilroy R."/>
        </authorList>
    </citation>
    <scope>NUCLEOTIDE SEQUENCE</scope>
    <source>
        <strain evidence="3">ChiW13-3771</strain>
    </source>
</reference>
<dbReference type="InterPro" id="IPR052216">
    <property type="entry name" value="CRISPR_Csm3_endoribonuclease"/>
</dbReference>
<organism evidence="3 4">
    <name type="scientific">Candidatus Fimimorpha faecalis</name>
    <dbReference type="NCBI Taxonomy" id="2840824"/>
    <lineage>
        <taxon>Bacteria</taxon>
        <taxon>Bacillati</taxon>
        <taxon>Bacillota</taxon>
        <taxon>Clostridia</taxon>
        <taxon>Eubacteriales</taxon>
        <taxon>Candidatus Fimimorpha</taxon>
    </lineage>
</organism>
<dbReference type="InterPro" id="IPR005537">
    <property type="entry name" value="RAMP_III_fam"/>
</dbReference>
<reference evidence="3" key="2">
    <citation type="journal article" date="2021" name="PeerJ">
        <title>Extensive microbial diversity within the chicken gut microbiome revealed by metagenomics and culture.</title>
        <authorList>
            <person name="Gilroy R."/>
            <person name="Ravi A."/>
            <person name="Getino M."/>
            <person name="Pursley I."/>
            <person name="Horton D.L."/>
            <person name="Alikhan N.F."/>
            <person name="Baker D."/>
            <person name="Gharbi K."/>
            <person name="Hall N."/>
            <person name="Watson M."/>
            <person name="Adriaenssens E.M."/>
            <person name="Foster-Nyarko E."/>
            <person name="Jarju S."/>
            <person name="Secka A."/>
            <person name="Antonio M."/>
            <person name="Oren A."/>
            <person name="Chaudhuri R.R."/>
            <person name="La Ragione R."/>
            <person name="Hildebrand F."/>
            <person name="Pallen M.J."/>
        </authorList>
    </citation>
    <scope>NUCLEOTIDE SEQUENCE</scope>
    <source>
        <strain evidence="3">ChiW13-3771</strain>
    </source>
</reference>
<evidence type="ECO:0000256" key="1">
    <source>
        <dbReference type="ARBA" id="ARBA00023118"/>
    </source>
</evidence>
<dbReference type="PANTHER" id="PTHR35579:SF3">
    <property type="entry name" value="CRISPR SYSTEM CMS ENDORIBONUCLEASE CSM3"/>
    <property type="match status" value="1"/>
</dbReference>
<dbReference type="Proteomes" id="UP000824201">
    <property type="component" value="Unassembled WGS sequence"/>
</dbReference>
<dbReference type="Pfam" id="PF03787">
    <property type="entry name" value="RAMPs"/>
    <property type="match status" value="1"/>
</dbReference>
<dbReference type="EMBL" id="DVHN01000014">
    <property type="protein sequence ID" value="HIR87600.1"/>
    <property type="molecule type" value="Genomic_DNA"/>
</dbReference>
<keyword evidence="1" id="KW-0051">Antiviral defense</keyword>
<evidence type="ECO:0000313" key="3">
    <source>
        <dbReference type="EMBL" id="HIR87600.1"/>
    </source>
</evidence>
<evidence type="ECO:0000313" key="4">
    <source>
        <dbReference type="Proteomes" id="UP000824201"/>
    </source>
</evidence>
<evidence type="ECO:0000259" key="2">
    <source>
        <dbReference type="Pfam" id="PF03787"/>
    </source>
</evidence>
<feature type="non-terminal residue" evidence="3">
    <location>
        <position position="609"/>
    </location>
</feature>
<dbReference type="GO" id="GO:0051607">
    <property type="term" value="P:defense response to virus"/>
    <property type="evidence" value="ECO:0007669"/>
    <property type="project" value="UniProtKB-KW"/>
</dbReference>
<comment type="caution">
    <text evidence="3">The sequence shown here is derived from an EMBL/GenBank/DDBJ whole genome shotgun (WGS) entry which is preliminary data.</text>
</comment>